<protein>
    <recommendedName>
        <fullName evidence="4">Nucleotide exchange factor GrpE</fullName>
    </recommendedName>
</protein>
<evidence type="ECO:0000313" key="3">
    <source>
        <dbReference type="Proteomes" id="UP001630303"/>
    </source>
</evidence>
<accession>A0ABW9GDC5</accession>
<proteinExistence type="predicted"/>
<name>A0ABW9GDC5_9MICO</name>
<evidence type="ECO:0008006" key="4">
    <source>
        <dbReference type="Google" id="ProtNLM"/>
    </source>
</evidence>
<sequence length="51" mass="5530">MNDREQTPIADPASQETDQDDTSIVPDIEADPAEAEEQRMEGVDEDTPGLG</sequence>
<feature type="region of interest" description="Disordered" evidence="1">
    <location>
        <begin position="1"/>
        <end position="51"/>
    </location>
</feature>
<dbReference type="Proteomes" id="UP001630303">
    <property type="component" value="Unassembled WGS sequence"/>
</dbReference>
<keyword evidence="3" id="KW-1185">Reference proteome</keyword>
<organism evidence="2 3">
    <name type="scientific">Microbacterium mcarthurae</name>
    <dbReference type="NCBI Taxonomy" id="3035918"/>
    <lineage>
        <taxon>Bacteria</taxon>
        <taxon>Bacillati</taxon>
        <taxon>Actinomycetota</taxon>
        <taxon>Actinomycetes</taxon>
        <taxon>Micrococcales</taxon>
        <taxon>Microbacteriaceae</taxon>
        <taxon>Microbacterium</taxon>
    </lineage>
</organism>
<evidence type="ECO:0000256" key="1">
    <source>
        <dbReference type="SAM" id="MobiDB-lite"/>
    </source>
</evidence>
<dbReference type="EMBL" id="JAROCE010000001">
    <property type="protein sequence ID" value="MFM2719161.1"/>
    <property type="molecule type" value="Genomic_DNA"/>
</dbReference>
<gene>
    <name evidence="2" type="ORF">P5G46_01400</name>
</gene>
<dbReference type="RefSeq" id="WP_239275338.1">
    <property type="nucleotide sequence ID" value="NZ_JAROCE010000001.1"/>
</dbReference>
<evidence type="ECO:0000313" key="2">
    <source>
        <dbReference type="EMBL" id="MFM2719161.1"/>
    </source>
</evidence>
<reference evidence="2 3" key="1">
    <citation type="submission" date="2023-03" db="EMBL/GenBank/DDBJ databases">
        <title>MT1 and MT2 Draft Genomes of Novel Species.</title>
        <authorList>
            <person name="Venkateswaran K."/>
        </authorList>
    </citation>
    <scope>NUCLEOTIDE SEQUENCE [LARGE SCALE GENOMIC DNA]</scope>
    <source>
        <strain evidence="2 3">IF8SW-P5</strain>
    </source>
</reference>
<comment type="caution">
    <text evidence="2">The sequence shown here is derived from an EMBL/GenBank/DDBJ whole genome shotgun (WGS) entry which is preliminary data.</text>
</comment>